<protein>
    <recommendedName>
        <fullName evidence="3">N-acetyltransferase domain-containing protein</fullName>
    </recommendedName>
</protein>
<dbReference type="OrthoDB" id="8480611at2"/>
<dbReference type="SUPFAM" id="SSF55729">
    <property type="entry name" value="Acyl-CoA N-acyltransferases (Nat)"/>
    <property type="match status" value="1"/>
</dbReference>
<accession>A0A840S154</accession>
<reference evidence="1 2" key="1">
    <citation type="submission" date="2020-08" db="EMBL/GenBank/DDBJ databases">
        <title>Genomic Encyclopedia of Type Strains, Phase IV (KMG-IV): sequencing the most valuable type-strain genomes for metagenomic binning, comparative biology and taxonomic classification.</title>
        <authorList>
            <person name="Goeker M."/>
        </authorList>
    </citation>
    <scope>NUCLEOTIDE SEQUENCE [LARGE SCALE GENOMIC DNA]</scope>
    <source>
        <strain evidence="1 2">DSM 23958</strain>
    </source>
</reference>
<dbReference type="EMBL" id="JACHHO010000001">
    <property type="protein sequence ID" value="MBB5204005.1"/>
    <property type="molecule type" value="Genomic_DNA"/>
</dbReference>
<gene>
    <name evidence="1" type="ORF">HNQ51_001298</name>
</gene>
<dbReference type="RefSeq" id="WP_138856991.1">
    <property type="nucleotide sequence ID" value="NZ_CP040709.1"/>
</dbReference>
<dbReference type="InterPro" id="IPR016181">
    <property type="entry name" value="Acyl_CoA_acyltransferase"/>
</dbReference>
<comment type="caution">
    <text evidence="1">The sequence shown here is derived from an EMBL/GenBank/DDBJ whole genome shotgun (WGS) entry which is preliminary data.</text>
</comment>
<proteinExistence type="predicted"/>
<evidence type="ECO:0008006" key="3">
    <source>
        <dbReference type="Google" id="ProtNLM"/>
    </source>
</evidence>
<sequence>MIGLWKGLRAQFDRATTLLYITHRLLEKCSGGRAGLVPYLLYAQPLGQLGNAALASVKDDPQTQIALWPAGDARVAAFPRPPEVMAERWASGSRCYGAVVKGEVAGCIWIALNEHLEDEVRCRYQLPQDGVWDYDVLVLPRWRLGRTLARLWKAVDADLAAEQRRWSFSRISRFNRASIGAHERLGARVVGSATFLKLGSWQLSWQGAALLPHWDGRSGCPTLTLHAPSTP</sequence>
<evidence type="ECO:0000313" key="1">
    <source>
        <dbReference type="EMBL" id="MBB5204005.1"/>
    </source>
</evidence>
<organism evidence="1 2">
    <name type="scientific">Inhella inkyongensis</name>
    <dbReference type="NCBI Taxonomy" id="392593"/>
    <lineage>
        <taxon>Bacteria</taxon>
        <taxon>Pseudomonadati</taxon>
        <taxon>Pseudomonadota</taxon>
        <taxon>Betaproteobacteria</taxon>
        <taxon>Burkholderiales</taxon>
        <taxon>Sphaerotilaceae</taxon>
        <taxon>Inhella</taxon>
    </lineage>
</organism>
<dbReference type="Proteomes" id="UP000554837">
    <property type="component" value="Unassembled WGS sequence"/>
</dbReference>
<keyword evidence="2" id="KW-1185">Reference proteome</keyword>
<dbReference type="Gene3D" id="3.40.630.30">
    <property type="match status" value="1"/>
</dbReference>
<name>A0A840S154_9BURK</name>
<dbReference type="AlphaFoldDB" id="A0A840S154"/>
<evidence type="ECO:0000313" key="2">
    <source>
        <dbReference type="Proteomes" id="UP000554837"/>
    </source>
</evidence>